<keyword evidence="2" id="KW-1185">Reference proteome</keyword>
<dbReference type="eggNOG" id="ENOG502R8NF">
    <property type="taxonomic scope" value="Eukaryota"/>
</dbReference>
<dbReference type="VEuPathDB" id="FungiDB:PYU1_G006762"/>
<reference evidence="1" key="3">
    <citation type="submission" date="2015-02" db="UniProtKB">
        <authorList>
            <consortium name="EnsemblProtists"/>
        </authorList>
    </citation>
    <scope>IDENTIFICATION</scope>
    <source>
        <strain evidence="1">DAOM BR144</strain>
    </source>
</reference>
<evidence type="ECO:0000313" key="2">
    <source>
        <dbReference type="Proteomes" id="UP000019132"/>
    </source>
</evidence>
<accession>K3WP84</accession>
<dbReference type="EMBL" id="GL376635">
    <property type="status" value="NOT_ANNOTATED_CDS"/>
    <property type="molecule type" value="Genomic_DNA"/>
</dbReference>
<dbReference type="HOGENOM" id="CLU_1753355_0_0_1"/>
<reference evidence="2" key="1">
    <citation type="journal article" date="2010" name="Genome Biol.">
        <title>Genome sequence of the necrotrophic plant pathogen Pythium ultimum reveals original pathogenicity mechanisms and effector repertoire.</title>
        <authorList>
            <person name="Levesque C.A."/>
            <person name="Brouwer H."/>
            <person name="Cano L."/>
            <person name="Hamilton J.P."/>
            <person name="Holt C."/>
            <person name="Huitema E."/>
            <person name="Raffaele S."/>
            <person name="Robideau G.P."/>
            <person name="Thines M."/>
            <person name="Win J."/>
            <person name="Zerillo M.M."/>
            <person name="Beakes G.W."/>
            <person name="Boore J.L."/>
            <person name="Busam D."/>
            <person name="Dumas B."/>
            <person name="Ferriera S."/>
            <person name="Fuerstenberg S.I."/>
            <person name="Gachon C.M."/>
            <person name="Gaulin E."/>
            <person name="Govers F."/>
            <person name="Grenville-Briggs L."/>
            <person name="Horner N."/>
            <person name="Hostetler J."/>
            <person name="Jiang R.H."/>
            <person name="Johnson J."/>
            <person name="Krajaejun T."/>
            <person name="Lin H."/>
            <person name="Meijer H.J."/>
            <person name="Moore B."/>
            <person name="Morris P."/>
            <person name="Phuntmart V."/>
            <person name="Puiu D."/>
            <person name="Shetty J."/>
            <person name="Stajich J.E."/>
            <person name="Tripathy S."/>
            <person name="Wawra S."/>
            <person name="van West P."/>
            <person name="Whitty B.R."/>
            <person name="Coutinho P.M."/>
            <person name="Henrissat B."/>
            <person name="Martin F."/>
            <person name="Thomas P.D."/>
            <person name="Tyler B.M."/>
            <person name="De Vries R.P."/>
            <person name="Kamoun S."/>
            <person name="Yandell M."/>
            <person name="Tisserat N."/>
            <person name="Buell C.R."/>
        </authorList>
    </citation>
    <scope>NUCLEOTIDE SEQUENCE</scope>
    <source>
        <strain evidence="2">DAOM:BR144</strain>
    </source>
</reference>
<evidence type="ECO:0000313" key="1">
    <source>
        <dbReference type="EnsemblProtists" id="PYU1_T006776"/>
    </source>
</evidence>
<name>K3WP84_GLOUD</name>
<dbReference type="Proteomes" id="UP000019132">
    <property type="component" value="Unassembled WGS sequence"/>
</dbReference>
<proteinExistence type="predicted"/>
<dbReference type="InParanoid" id="K3WP84"/>
<organism evidence="1 2">
    <name type="scientific">Globisporangium ultimum (strain ATCC 200006 / CBS 805.95 / DAOM BR144)</name>
    <name type="common">Pythium ultimum</name>
    <dbReference type="NCBI Taxonomy" id="431595"/>
    <lineage>
        <taxon>Eukaryota</taxon>
        <taxon>Sar</taxon>
        <taxon>Stramenopiles</taxon>
        <taxon>Oomycota</taxon>
        <taxon>Peronosporomycetes</taxon>
        <taxon>Pythiales</taxon>
        <taxon>Pythiaceae</taxon>
        <taxon>Globisporangium</taxon>
    </lineage>
</organism>
<reference evidence="2" key="2">
    <citation type="submission" date="2010-04" db="EMBL/GenBank/DDBJ databases">
        <authorList>
            <person name="Buell R."/>
            <person name="Hamilton J."/>
            <person name="Hostetler J."/>
        </authorList>
    </citation>
    <scope>NUCLEOTIDE SEQUENCE [LARGE SCALE GENOMIC DNA]</scope>
    <source>
        <strain evidence="2">DAOM:BR144</strain>
    </source>
</reference>
<sequence length="149" mass="17266">MLIPLSTIQGRSALLLPRYLFVLVHATSHSLLFGLLSSKLVEDLLERRLRDAVFANAQLRLHTFHERKHLRELELIVRSTQLEPTEIVLALDHYHVLVAEILHQEIIQGLETSFFHTPRHERFRTNEAIALNRSGQVVTGWVRRHDTVS</sequence>
<dbReference type="AlphaFoldDB" id="K3WP84"/>
<protein>
    <submittedName>
        <fullName evidence="1">Uncharacterized protein</fullName>
    </submittedName>
</protein>
<dbReference type="EnsemblProtists" id="PYU1_T006776">
    <property type="protein sequence ID" value="PYU1_T006776"/>
    <property type="gene ID" value="PYU1_G006762"/>
</dbReference>